<organism evidence="1 2">
    <name type="scientific">Fischerella thermalis JSC-11</name>
    <dbReference type="NCBI Taxonomy" id="741277"/>
    <lineage>
        <taxon>Bacteria</taxon>
        <taxon>Bacillati</taxon>
        <taxon>Cyanobacteriota</taxon>
        <taxon>Cyanophyceae</taxon>
        <taxon>Nostocales</taxon>
        <taxon>Hapalosiphonaceae</taxon>
        <taxon>Fischerella</taxon>
    </lineage>
</organism>
<evidence type="ECO:0000313" key="1">
    <source>
        <dbReference type="EMBL" id="EHC13073.1"/>
    </source>
</evidence>
<reference evidence="1 2" key="1">
    <citation type="submission" date="2011-09" db="EMBL/GenBank/DDBJ databases">
        <title>The draft genome of Fischerella sp. JSC-11.</title>
        <authorList>
            <consortium name="US DOE Joint Genome Institute (JGI-PGF)"/>
            <person name="Lucas S."/>
            <person name="Han J."/>
            <person name="Lapidus A."/>
            <person name="Cheng J.-F."/>
            <person name="Goodwin L."/>
            <person name="Pitluck S."/>
            <person name="Peters L."/>
            <person name="Land M.L."/>
            <person name="Hauser L."/>
            <person name="Sarkisova S."/>
            <person name="Bryant D.A."/>
            <person name="Brown I."/>
            <person name="Woyke T.J."/>
        </authorList>
    </citation>
    <scope>NUCLEOTIDE SEQUENCE [LARGE SCALE GENOMIC DNA]</scope>
    <source>
        <strain evidence="1 2">JSC-11</strain>
    </source>
</reference>
<accession>G6FUZ3</accession>
<sequence>MMSGIVSIVDAFSTQFLLVSDPSPTLSEIGKVPLGGWGYLSLNNFCIGISFVKLFNS</sequence>
<evidence type="ECO:0000313" key="2">
    <source>
        <dbReference type="Proteomes" id="UP000004344"/>
    </source>
</evidence>
<gene>
    <name evidence="1" type="ORF">FJSC11DRAFT_2690</name>
</gene>
<dbReference type="AlphaFoldDB" id="G6FUZ3"/>
<dbReference type="EMBL" id="AGIZ01000007">
    <property type="protein sequence ID" value="EHC13073.1"/>
    <property type="molecule type" value="Genomic_DNA"/>
</dbReference>
<proteinExistence type="predicted"/>
<keyword evidence="2" id="KW-1185">Reference proteome</keyword>
<name>G6FUZ3_9CYAN</name>
<dbReference type="Proteomes" id="UP000004344">
    <property type="component" value="Unassembled WGS sequence"/>
</dbReference>
<protein>
    <submittedName>
        <fullName evidence="1">Uncharacterized protein</fullName>
    </submittedName>
</protein>
<comment type="caution">
    <text evidence="1">The sequence shown here is derived from an EMBL/GenBank/DDBJ whole genome shotgun (WGS) entry which is preliminary data.</text>
</comment>